<dbReference type="EMBL" id="LT608328">
    <property type="protein sequence ID" value="SCM59499.1"/>
    <property type="molecule type" value="Genomic_DNA"/>
</dbReference>
<feature type="transmembrane region" description="Helical" evidence="5">
    <location>
        <begin position="117"/>
        <end position="134"/>
    </location>
</feature>
<evidence type="ECO:0000256" key="3">
    <source>
        <dbReference type="ARBA" id="ARBA00022989"/>
    </source>
</evidence>
<feature type="domain" description="O-antigen ligase-related" evidence="6">
    <location>
        <begin position="262"/>
        <end position="400"/>
    </location>
</feature>
<dbReference type="STRING" id="1642646.ING2E5A_2703"/>
<reference evidence="7 8" key="1">
    <citation type="submission" date="2016-08" db="EMBL/GenBank/DDBJ databases">
        <authorList>
            <person name="Seilhamer J.J."/>
        </authorList>
    </citation>
    <scope>NUCLEOTIDE SEQUENCE [LARGE SCALE GENOMIC DNA]</scope>
    <source>
        <strain evidence="7">ING2-E5A</strain>
    </source>
</reference>
<feature type="transmembrane region" description="Helical" evidence="5">
    <location>
        <begin position="146"/>
        <end position="166"/>
    </location>
</feature>
<evidence type="ECO:0000259" key="6">
    <source>
        <dbReference type="Pfam" id="PF04932"/>
    </source>
</evidence>
<feature type="transmembrane region" description="Helical" evidence="5">
    <location>
        <begin position="60"/>
        <end position="80"/>
    </location>
</feature>
<feature type="transmembrane region" description="Helical" evidence="5">
    <location>
        <begin position="449"/>
        <end position="466"/>
    </location>
</feature>
<evidence type="ECO:0000256" key="4">
    <source>
        <dbReference type="ARBA" id="ARBA00023136"/>
    </source>
</evidence>
<feature type="transmembrane region" description="Helical" evidence="5">
    <location>
        <begin position="385"/>
        <end position="404"/>
    </location>
</feature>
<feature type="transmembrane region" description="Helical" evidence="5">
    <location>
        <begin position="86"/>
        <end position="105"/>
    </location>
</feature>
<proteinExistence type="predicted"/>
<feature type="transmembrane region" description="Helical" evidence="5">
    <location>
        <begin position="232"/>
        <end position="251"/>
    </location>
</feature>
<keyword evidence="3 5" id="KW-1133">Transmembrane helix</keyword>
<evidence type="ECO:0000313" key="8">
    <source>
        <dbReference type="Proteomes" id="UP000178485"/>
    </source>
</evidence>
<comment type="subcellular location">
    <subcellularLocation>
        <location evidence="1">Membrane</location>
        <topology evidence="1">Multi-pass membrane protein</topology>
    </subcellularLocation>
</comment>
<dbReference type="Proteomes" id="UP000178485">
    <property type="component" value="Chromosome i"/>
</dbReference>
<feature type="transmembrane region" description="Helical" evidence="5">
    <location>
        <begin position="12"/>
        <end position="30"/>
    </location>
</feature>
<feature type="transmembrane region" description="Helical" evidence="5">
    <location>
        <begin position="425"/>
        <end position="443"/>
    </location>
</feature>
<feature type="transmembrane region" description="Helical" evidence="5">
    <location>
        <begin position="257"/>
        <end position="286"/>
    </location>
</feature>
<organism evidence="7 8">
    <name type="scientific">Petrimonas mucosa</name>
    <dbReference type="NCBI Taxonomy" id="1642646"/>
    <lineage>
        <taxon>Bacteria</taxon>
        <taxon>Pseudomonadati</taxon>
        <taxon>Bacteroidota</taxon>
        <taxon>Bacteroidia</taxon>
        <taxon>Bacteroidales</taxon>
        <taxon>Dysgonomonadaceae</taxon>
        <taxon>Petrimonas</taxon>
    </lineage>
</organism>
<accession>A0A1G4GAC7</accession>
<evidence type="ECO:0000313" key="7">
    <source>
        <dbReference type="EMBL" id="SCM59499.1"/>
    </source>
</evidence>
<evidence type="ECO:0000256" key="1">
    <source>
        <dbReference type="ARBA" id="ARBA00004141"/>
    </source>
</evidence>
<evidence type="ECO:0000256" key="5">
    <source>
        <dbReference type="SAM" id="Phobius"/>
    </source>
</evidence>
<dbReference type="KEGG" id="pmuc:ING2E5A_2703"/>
<dbReference type="RefSeq" id="WP_071137779.1">
    <property type="nucleotide sequence ID" value="NZ_LT608328.1"/>
</dbReference>
<keyword evidence="4 5" id="KW-0472">Membrane</keyword>
<dbReference type="AlphaFoldDB" id="A0A1G4GAC7"/>
<dbReference type="GO" id="GO:0016020">
    <property type="term" value="C:membrane"/>
    <property type="evidence" value="ECO:0007669"/>
    <property type="project" value="UniProtKB-SubCell"/>
</dbReference>
<feature type="transmembrane region" description="Helical" evidence="5">
    <location>
        <begin position="298"/>
        <end position="318"/>
    </location>
</feature>
<keyword evidence="8" id="KW-1185">Reference proteome</keyword>
<feature type="transmembrane region" description="Helical" evidence="5">
    <location>
        <begin position="36"/>
        <end position="53"/>
    </location>
</feature>
<sequence length="479" mass="53861">MRLHLTDSQREGGGQIVLLTILLLGLFVFLLLRFGWIPATAVALLPLLLYLLIRFVEKPFYALLPLFVANYFVMGVTRYIPGLPGGIVMDGLLLVTFLMILLHSFRYPLPWRNLRNILTLSTAIWLIYCLLMVFNPEADLNNWAAGVRALALYLFLFPLLTALLLDRYRYLKLFLLVWSILTMAGVAKALMQKFVGFDAAENYWLFVSGGSSTHIIHTGIRYFSFFTDAASFGCNMGMSLVVFGVAALYMRPVGLRIYYLVVALLAGYAMMISGTRAAIVVPFAGFTAFLLLSKQWKVLIPGIILIVGLFIFFKFTYIGQGNAEIRRMRSAFNVTEDASYLLRKQNQEKMKVFMKEHPFGVGIGEAKRTKPGDYLYQLPTDTSLVFVWVETGIVGLSLFLLIFFSSFIKAGYDIWFRIRSSQLRGVLAGLVGGVAGMLVSAYGNEMLQQFPNGPIIYICMAFMLMGPKLDKEICENETV</sequence>
<name>A0A1G4GAC7_9BACT</name>
<dbReference type="Pfam" id="PF04932">
    <property type="entry name" value="Wzy_C"/>
    <property type="match status" value="1"/>
</dbReference>
<evidence type="ECO:0000256" key="2">
    <source>
        <dbReference type="ARBA" id="ARBA00022692"/>
    </source>
</evidence>
<protein>
    <recommendedName>
        <fullName evidence="6">O-antigen ligase-related domain-containing protein</fullName>
    </recommendedName>
</protein>
<keyword evidence="2 5" id="KW-0812">Transmembrane</keyword>
<dbReference type="InterPro" id="IPR007016">
    <property type="entry name" value="O-antigen_ligase-rel_domated"/>
</dbReference>
<gene>
    <name evidence="7" type="ORF">ING2E5A_2703</name>
</gene>
<feature type="transmembrane region" description="Helical" evidence="5">
    <location>
        <begin position="173"/>
        <end position="191"/>
    </location>
</feature>